<organism evidence="1 2">
    <name type="scientific">Dendryphion nanum</name>
    <dbReference type="NCBI Taxonomy" id="256645"/>
    <lineage>
        <taxon>Eukaryota</taxon>
        <taxon>Fungi</taxon>
        <taxon>Dikarya</taxon>
        <taxon>Ascomycota</taxon>
        <taxon>Pezizomycotina</taxon>
        <taxon>Dothideomycetes</taxon>
        <taxon>Pleosporomycetidae</taxon>
        <taxon>Pleosporales</taxon>
        <taxon>Torulaceae</taxon>
        <taxon>Dendryphion</taxon>
    </lineage>
</organism>
<proteinExistence type="predicted"/>
<dbReference type="EMBL" id="JAGMWT010000006">
    <property type="protein sequence ID" value="KAH7126883.1"/>
    <property type="molecule type" value="Genomic_DNA"/>
</dbReference>
<dbReference type="Gene3D" id="3.80.10.10">
    <property type="entry name" value="Ribonuclease Inhibitor"/>
    <property type="match status" value="1"/>
</dbReference>
<comment type="caution">
    <text evidence="1">The sequence shown here is derived from an EMBL/GenBank/DDBJ whole genome shotgun (WGS) entry which is preliminary data.</text>
</comment>
<sequence length="429" mass="48979">MGGSVQSESPVINTQQPKFASYLPDELLLEILGYFPKGIESQKPLAKFCRISRQWYDVGIIRLYEAPFVVGSKFEPFHNTICPSKSPFGKKSDLASLVKVLDLSHLVHQATKAQTARLLSRTQQSLQKFVAPQASFAVNCWASLSKCRKLRILDLSLVSEQIDHQALNHTIAQLPLLSELYLPRCSGRYDIDKGPFLNMKWPPQLQHLQLSGNVYGHVADMIHQPQTVPHTMTSLSICYCPKLTSNEIRKLLRSLAPLVTKVRLHDLPEVSQGALNGVLQWMPQLTDLTIAVDYIDVSFGHMPEDFSPQNWRSALPLESLTLVTSGLRSVDPHRAFVAIDLFTLIDERYLGRLRFVRIAASTGWASKDDAAETEALEMMLMELDQENWEKRRWHYERFKDEYKGVAWKEWIFGKVGWGMRARLRIMREC</sequence>
<protein>
    <recommendedName>
        <fullName evidence="3">F-box domain-containing protein</fullName>
    </recommendedName>
</protein>
<name>A0A9P9DWV6_9PLEO</name>
<evidence type="ECO:0000313" key="2">
    <source>
        <dbReference type="Proteomes" id="UP000700596"/>
    </source>
</evidence>
<evidence type="ECO:0008006" key="3">
    <source>
        <dbReference type="Google" id="ProtNLM"/>
    </source>
</evidence>
<dbReference type="SUPFAM" id="SSF52047">
    <property type="entry name" value="RNI-like"/>
    <property type="match status" value="1"/>
</dbReference>
<accession>A0A9P9DWV6</accession>
<dbReference type="Proteomes" id="UP000700596">
    <property type="component" value="Unassembled WGS sequence"/>
</dbReference>
<reference evidence="1" key="1">
    <citation type="journal article" date="2021" name="Nat. Commun.">
        <title>Genetic determinants of endophytism in the Arabidopsis root mycobiome.</title>
        <authorList>
            <person name="Mesny F."/>
            <person name="Miyauchi S."/>
            <person name="Thiergart T."/>
            <person name="Pickel B."/>
            <person name="Atanasova L."/>
            <person name="Karlsson M."/>
            <person name="Huettel B."/>
            <person name="Barry K.W."/>
            <person name="Haridas S."/>
            <person name="Chen C."/>
            <person name="Bauer D."/>
            <person name="Andreopoulos W."/>
            <person name="Pangilinan J."/>
            <person name="LaButti K."/>
            <person name="Riley R."/>
            <person name="Lipzen A."/>
            <person name="Clum A."/>
            <person name="Drula E."/>
            <person name="Henrissat B."/>
            <person name="Kohler A."/>
            <person name="Grigoriev I.V."/>
            <person name="Martin F.M."/>
            <person name="Hacquard S."/>
        </authorList>
    </citation>
    <scope>NUCLEOTIDE SEQUENCE</scope>
    <source>
        <strain evidence="1">MPI-CAGE-CH-0243</strain>
    </source>
</reference>
<evidence type="ECO:0000313" key="1">
    <source>
        <dbReference type="EMBL" id="KAH7126883.1"/>
    </source>
</evidence>
<gene>
    <name evidence="1" type="ORF">B0J11DRAFT_432940</name>
</gene>
<keyword evidence="2" id="KW-1185">Reference proteome</keyword>
<dbReference type="CDD" id="cd09917">
    <property type="entry name" value="F-box_SF"/>
    <property type="match status" value="1"/>
</dbReference>
<dbReference type="InterPro" id="IPR032675">
    <property type="entry name" value="LRR_dom_sf"/>
</dbReference>
<dbReference type="AlphaFoldDB" id="A0A9P9DWV6"/>
<dbReference type="OrthoDB" id="2125396at2759"/>